<accession>A0A1S3JG43</accession>
<evidence type="ECO:0000256" key="6">
    <source>
        <dbReference type="ARBA" id="ARBA00022946"/>
    </source>
</evidence>
<keyword evidence="3" id="KW-0285">Flavoprotein</keyword>
<gene>
    <name evidence="19" type="primary">LOC106172774</name>
</gene>
<dbReference type="GO" id="GO:0048038">
    <property type="term" value="F:quinone binding"/>
    <property type="evidence" value="ECO:0007669"/>
    <property type="project" value="UniProtKB-KW"/>
</dbReference>
<dbReference type="EC" id="1.8.5.8" evidence="14"/>
<evidence type="ECO:0000313" key="19">
    <source>
        <dbReference type="RefSeq" id="XP_013409111.1"/>
    </source>
</evidence>
<comment type="function">
    <text evidence="12">Catalyzes the oxidation of hydrogen sulfide with the help of a quinone, such as ubiquinone-10, giving rise to thiosulfate and ultimately to sulfane (molecular sulfur) atoms. Requires an additional electron acceptor; can use sulfite, sulfide or cyanide (in vitro). It is believed the in vivo electron acceptor is glutathione.</text>
</comment>
<evidence type="ECO:0000256" key="11">
    <source>
        <dbReference type="ARBA" id="ARBA00052986"/>
    </source>
</evidence>
<dbReference type="Pfam" id="PF07992">
    <property type="entry name" value="Pyr_redox_2"/>
    <property type="match status" value="1"/>
</dbReference>
<dbReference type="InParanoid" id="A0A1S3JG43"/>
<comment type="catalytic activity">
    <reaction evidence="9">
        <text>ubiquinone-10 + hydrogen sulfide + sulfite + 2 H(+) = ubiquinol-10 + thiosulfate</text>
        <dbReference type="Rhea" id="RHEA:38359"/>
        <dbReference type="ChEBI" id="CHEBI:15378"/>
        <dbReference type="ChEBI" id="CHEBI:17359"/>
        <dbReference type="ChEBI" id="CHEBI:29919"/>
        <dbReference type="ChEBI" id="CHEBI:33542"/>
        <dbReference type="ChEBI" id="CHEBI:46245"/>
        <dbReference type="ChEBI" id="CHEBI:64183"/>
    </reaction>
    <physiologicalReaction direction="left-to-right" evidence="9">
        <dbReference type="Rhea" id="RHEA:38360"/>
    </physiologicalReaction>
</comment>
<dbReference type="InterPro" id="IPR036188">
    <property type="entry name" value="FAD/NAD-bd_sf"/>
</dbReference>
<dbReference type="RefSeq" id="XP_013409111.1">
    <property type="nucleotide sequence ID" value="XM_013553657.1"/>
</dbReference>
<dbReference type="GO" id="GO:0070224">
    <property type="term" value="F:sulfide:quinone oxidoreductase activity"/>
    <property type="evidence" value="ECO:0007669"/>
    <property type="project" value="TreeGrafter"/>
</dbReference>
<feature type="domain" description="FAD/NAD(P)-binding" evidence="17">
    <location>
        <begin position="39"/>
        <end position="157"/>
    </location>
</feature>
<protein>
    <recommendedName>
        <fullName evidence="15">Sulfide:quinone oxidoreductase, mitochondrial</fullName>
        <ecNumber evidence="14">1.8.5.8</ecNumber>
    </recommendedName>
    <alternativeName>
        <fullName evidence="16">Sulfide quinone oxidoreductase</fullName>
    </alternativeName>
</protein>
<evidence type="ECO:0000256" key="12">
    <source>
        <dbReference type="ARBA" id="ARBA00059167"/>
    </source>
</evidence>
<evidence type="ECO:0000313" key="18">
    <source>
        <dbReference type="Proteomes" id="UP000085678"/>
    </source>
</evidence>
<keyword evidence="4" id="KW-0874">Quinone</keyword>
<name>A0A1S3JG43_LINAN</name>
<comment type="similarity">
    <text evidence="13">Belongs to the SQRD family.</text>
</comment>
<dbReference type="FunCoup" id="A0A1S3JG43">
    <property type="interactions" value="543"/>
</dbReference>
<evidence type="ECO:0000256" key="3">
    <source>
        <dbReference type="ARBA" id="ARBA00022630"/>
    </source>
</evidence>
<dbReference type="GO" id="GO:0070221">
    <property type="term" value="P:sulfide oxidation, using sulfide:quinone oxidoreductase"/>
    <property type="evidence" value="ECO:0007669"/>
    <property type="project" value="TreeGrafter"/>
</dbReference>
<evidence type="ECO:0000256" key="5">
    <source>
        <dbReference type="ARBA" id="ARBA00022827"/>
    </source>
</evidence>
<dbReference type="GeneID" id="106172774"/>
<dbReference type="AlphaFoldDB" id="A0A1S3JG43"/>
<dbReference type="SUPFAM" id="SSF51905">
    <property type="entry name" value="FAD/NAD(P)-binding domain"/>
    <property type="match status" value="2"/>
</dbReference>
<keyword evidence="8" id="KW-0496">Mitochondrion</keyword>
<dbReference type="Proteomes" id="UP000085678">
    <property type="component" value="Unplaced"/>
</dbReference>
<keyword evidence="7" id="KW-0560">Oxidoreductase</keyword>
<dbReference type="STRING" id="7574.A0A1S3JG43"/>
<evidence type="ECO:0000259" key="17">
    <source>
        <dbReference type="Pfam" id="PF07992"/>
    </source>
</evidence>
<comment type="catalytic activity">
    <reaction evidence="11">
        <text>a quinone + hydrogen sulfide + glutathione + H(+) = S-sulfanylglutathione + a quinol</text>
        <dbReference type="Rhea" id="RHEA:55156"/>
        <dbReference type="ChEBI" id="CHEBI:15378"/>
        <dbReference type="ChEBI" id="CHEBI:24646"/>
        <dbReference type="ChEBI" id="CHEBI:29919"/>
        <dbReference type="ChEBI" id="CHEBI:57925"/>
        <dbReference type="ChEBI" id="CHEBI:58905"/>
        <dbReference type="ChEBI" id="CHEBI:132124"/>
        <dbReference type="EC" id="1.8.5.8"/>
    </reaction>
    <physiologicalReaction direction="left-to-right" evidence="11">
        <dbReference type="Rhea" id="RHEA:55157"/>
    </physiologicalReaction>
</comment>
<dbReference type="GO" id="GO:0071949">
    <property type="term" value="F:FAD binding"/>
    <property type="evidence" value="ECO:0007669"/>
    <property type="project" value="TreeGrafter"/>
</dbReference>
<evidence type="ECO:0000256" key="8">
    <source>
        <dbReference type="ARBA" id="ARBA00023128"/>
    </source>
</evidence>
<evidence type="ECO:0000256" key="16">
    <source>
        <dbReference type="ARBA" id="ARBA00082958"/>
    </source>
</evidence>
<keyword evidence="6" id="KW-0809">Transit peptide</keyword>
<sequence length="449" mass="50072">MAAAGKLFSGRFQLLKSLNHHSSAKFSTGRHLCAQKSYELLIVGGGTGGTVIANKFAPKLGSGKVAVIEPSDTHYYQPMWTLVGGGIKTLEDSSRPTKNVLPKQCDWIKQKAASFDPHKCTVTTDNGDEIKYQYLVVAMGIQLNYNKIKGLPEAFDEDPMLTSNYSTDYVTKTYKALNEFQAGNAIFTFPNTPIKCAGAPQKIMYLAEERFRQRGVRDKATVMFNTSLGVIFGVKKYADALLKVIEKRDIKVNYKKNLIEVRPGKKEAVFENLDSTTGLGETQTVQYSFMHITPPMSAPDVLRNSPLVDQSGFVNVNKNTLQHVEFSNVFGIGDCTNVPTSKTAAAISGQCGVLRKNLWEVMQGREPEKEYNGYTSCPLITGYKSCILAEFDFAGNPLETFPINQGVERRSMFHMKKDVMPQMYWKFLLNGYWEGPDIPRKIMHLGLSQ</sequence>
<reference evidence="19" key="1">
    <citation type="submission" date="2025-08" db="UniProtKB">
        <authorList>
            <consortium name="RefSeq"/>
        </authorList>
    </citation>
    <scope>IDENTIFICATION</scope>
    <source>
        <tissue evidence="19">Gonads</tissue>
    </source>
</reference>
<keyword evidence="18" id="KW-1185">Reference proteome</keyword>
<dbReference type="KEGG" id="lak:106172774"/>
<organism evidence="18 19">
    <name type="scientific">Lingula anatina</name>
    <name type="common">Brachiopod</name>
    <name type="synonym">Lingula unguis</name>
    <dbReference type="NCBI Taxonomy" id="7574"/>
    <lineage>
        <taxon>Eukaryota</taxon>
        <taxon>Metazoa</taxon>
        <taxon>Spiralia</taxon>
        <taxon>Lophotrochozoa</taxon>
        <taxon>Brachiopoda</taxon>
        <taxon>Linguliformea</taxon>
        <taxon>Lingulata</taxon>
        <taxon>Lingulida</taxon>
        <taxon>Linguloidea</taxon>
        <taxon>Lingulidae</taxon>
        <taxon>Lingula</taxon>
    </lineage>
</organism>
<dbReference type="InterPro" id="IPR023753">
    <property type="entry name" value="FAD/NAD-binding_dom"/>
</dbReference>
<dbReference type="OrthoDB" id="5376590at2759"/>
<evidence type="ECO:0000256" key="9">
    <source>
        <dbReference type="ARBA" id="ARBA00051038"/>
    </source>
</evidence>
<comment type="cofactor">
    <cofactor evidence="1">
        <name>FAD</name>
        <dbReference type="ChEBI" id="CHEBI:57692"/>
    </cofactor>
</comment>
<comment type="catalytic activity">
    <reaction evidence="10">
        <text>ubiquinone-10 + hydrogen sulfide + glutathione + H(+) = S-sulfanylglutathione + ubiquinol-10</text>
        <dbReference type="Rhea" id="RHEA:62608"/>
        <dbReference type="ChEBI" id="CHEBI:15378"/>
        <dbReference type="ChEBI" id="CHEBI:29919"/>
        <dbReference type="ChEBI" id="CHEBI:46245"/>
        <dbReference type="ChEBI" id="CHEBI:57925"/>
        <dbReference type="ChEBI" id="CHEBI:58905"/>
        <dbReference type="ChEBI" id="CHEBI:64183"/>
    </reaction>
    <physiologicalReaction direction="left-to-right" evidence="10">
        <dbReference type="Rhea" id="RHEA:62609"/>
    </physiologicalReaction>
</comment>
<dbReference type="PANTHER" id="PTHR10632">
    <property type="entry name" value="SULFIDE:QUINONE OXIDOREDUCTASE"/>
    <property type="match status" value="1"/>
</dbReference>
<evidence type="ECO:0000256" key="13">
    <source>
        <dbReference type="ARBA" id="ARBA00060891"/>
    </source>
</evidence>
<dbReference type="OMA" id="ERYSMFI"/>
<dbReference type="GO" id="GO:0106436">
    <property type="term" value="F:glutathione-dependent sulfide quinone oxidoreductase activity"/>
    <property type="evidence" value="ECO:0007669"/>
    <property type="project" value="UniProtKB-EC"/>
</dbReference>
<dbReference type="GO" id="GO:0005739">
    <property type="term" value="C:mitochondrion"/>
    <property type="evidence" value="ECO:0007669"/>
    <property type="project" value="UniProtKB-SubCell"/>
</dbReference>
<proteinExistence type="inferred from homology"/>
<evidence type="ECO:0000256" key="1">
    <source>
        <dbReference type="ARBA" id="ARBA00001974"/>
    </source>
</evidence>
<evidence type="ECO:0000256" key="14">
    <source>
        <dbReference type="ARBA" id="ARBA00066447"/>
    </source>
</evidence>
<evidence type="ECO:0000256" key="2">
    <source>
        <dbReference type="ARBA" id="ARBA00004173"/>
    </source>
</evidence>
<dbReference type="PANTHER" id="PTHR10632:SF2">
    <property type="entry name" value="SULFIDE:QUINONE OXIDOREDUCTASE, MITOCHONDRIAL"/>
    <property type="match status" value="1"/>
</dbReference>
<dbReference type="FunFam" id="3.50.50.60:FF:000034">
    <property type="entry name" value="sulfide:quinone oxidoreductase, mitochondrial"/>
    <property type="match status" value="1"/>
</dbReference>
<evidence type="ECO:0000256" key="15">
    <source>
        <dbReference type="ARBA" id="ARBA00070160"/>
    </source>
</evidence>
<comment type="subcellular location">
    <subcellularLocation>
        <location evidence="2">Mitochondrion</location>
    </subcellularLocation>
</comment>
<evidence type="ECO:0000256" key="7">
    <source>
        <dbReference type="ARBA" id="ARBA00023002"/>
    </source>
</evidence>
<evidence type="ECO:0000256" key="10">
    <source>
        <dbReference type="ARBA" id="ARBA00052810"/>
    </source>
</evidence>
<evidence type="ECO:0000256" key="4">
    <source>
        <dbReference type="ARBA" id="ARBA00022719"/>
    </source>
</evidence>
<dbReference type="InterPro" id="IPR015904">
    <property type="entry name" value="Sulphide_quinone_reductase"/>
</dbReference>
<dbReference type="Gene3D" id="3.50.50.60">
    <property type="entry name" value="FAD/NAD(P)-binding domain"/>
    <property type="match status" value="2"/>
</dbReference>
<keyword evidence="5" id="KW-0274">FAD</keyword>